<name>A0AC55DGS0_ECHTE</name>
<protein>
    <submittedName>
        <fullName evidence="2">Hermansky-Pudlak syndrome 3 protein</fullName>
    </submittedName>
</protein>
<dbReference type="RefSeq" id="XP_045150944.1">
    <property type="nucleotide sequence ID" value="XM_045295009.1"/>
</dbReference>
<keyword evidence="1" id="KW-1185">Reference proteome</keyword>
<sequence>MVQLYNLHPFGSQQVVPCKQEPERFCGGGRDALFVAAGCKVEAFAVVGQELCQPRCAFSTPGRVLRLAYSEAGDYLVAIEEKNKATFLRAYVNWRSKRTETSRVCVRMVGHHGEAPFSETFRDQLSIIEMPLSEAPSCVSCCPGSGDLLVGCTDKLVLFRLTYQAVNEDFSILDFERSLIIHIGNIAPLEISFCVGYVAVMSDLEVLVLKLESDPQNGGSIHHRPPRTSGSPRKRAEEVMSSDPSQLDSDDFVMCLKPTELLGDKSRQSGVCVTLESTGLAEAKRKYFHVQHLLYRRFTPDISSYVSPDDIKLHSLQLLPVYQAGTSARAAGPGGSLTSNGKNPPEAKELLSVFCFFSLPHVGYLYMVAKSVELLSVYQYPETSQQAVLTPYFLHVITRYRHLCGYSTRKFDKISNDKNTGSNENSHVNCQQKKPRDFEHACPPVSMDVCALRIQLFIGLKALCHFNNHVTLLTKAGPETVPAQRQSPKRLLSRKDNSVKPKAAPVAEAGWNLYIVNTVSPVQLYKEMVDYSNTYKTVKTQSCIHLLSEAHLLVRAALMAGHQLEPGEKAELLEAFRESAGHLGDCYSRLDTQQAHLALPYYKMSGWSMAEVLARADCTGEDGAQKYERGLVFYMNHALYEDLDEELSEELAAKVIQMFHVTEPKQLPHVLCSPSMKKANPRTALSYLRKLDAAGFSSVVVTLAKAAVALKLGDLDTHRHEMESHSEMKLVCGFILEPRLLIRQRKGQTLPTELAAHLRETRPGLIVASILGLQKNNKIGLEEADSFFKALCGKEEDTIPQLLVDFWEAQLVACLPDVVLQELFFKLTSHYIWRLSTRQPPDTAPLRTSEELINACGHYGLIYPWVNVLISYDSSADKNYTEDLSKLQSLLCGPSFDIASMSPFLELLPEDTAAGLSVHVLCHTRLREYGQCLDALLERCPEAVIPYANSELKDENRTLWWKKLLPELCQRIKRGGERSQVYVSSLKETLSVVAVELELRDFLNVLPEDGTAAFFLPYLLYCCRKKSLT</sequence>
<accession>A0AC55DGS0</accession>
<reference evidence="2" key="1">
    <citation type="submission" date="2025-08" db="UniProtKB">
        <authorList>
            <consortium name="RefSeq"/>
        </authorList>
    </citation>
    <scope>IDENTIFICATION</scope>
</reference>
<dbReference type="Proteomes" id="UP000694863">
    <property type="component" value="Unplaced"/>
</dbReference>
<proteinExistence type="predicted"/>
<organism evidence="1 2">
    <name type="scientific">Echinops telfairi</name>
    <name type="common">Lesser hedgehog tenrec</name>
    <dbReference type="NCBI Taxonomy" id="9371"/>
    <lineage>
        <taxon>Eukaryota</taxon>
        <taxon>Metazoa</taxon>
        <taxon>Chordata</taxon>
        <taxon>Craniata</taxon>
        <taxon>Vertebrata</taxon>
        <taxon>Euteleostomi</taxon>
        <taxon>Mammalia</taxon>
        <taxon>Eutheria</taxon>
        <taxon>Afrotheria</taxon>
        <taxon>Tenrecidae</taxon>
        <taxon>Tenrecinae</taxon>
        <taxon>Echinops</taxon>
    </lineage>
</organism>
<evidence type="ECO:0000313" key="2">
    <source>
        <dbReference type="RefSeq" id="XP_045150944.1"/>
    </source>
</evidence>
<evidence type="ECO:0000313" key="1">
    <source>
        <dbReference type="Proteomes" id="UP000694863"/>
    </source>
</evidence>
<gene>
    <name evidence="2" type="primary">HPS3</name>
</gene>